<dbReference type="InterPro" id="IPR036514">
    <property type="entry name" value="SGNH_hydro_sf"/>
</dbReference>
<sequence length="468" mass="52438">MLNHFLLLLVSFGLCYAALGESLPSSLKAEPQYRNAASYSWQDRHEAVVRRNREICPEYVIIGDSITHKWGGEPSDKVSGQGYDSWRSLFGRYRTTNMGFGFDYIDNAYYRVSHGELDGLSPRVIIMLLGTNNIGHRRDTARICAANMKALVELVKKKCPNSKILLLGVLPRQDMDFCIPVIKETNKFYKQLADGKTVFFANPGDLLQDDRSGRANKKYMSDGVHLNAAGYKILGVELQKILAELDPLYTPEGRTDLVYIGDSITNNYCKKEPPLQDFLPIWEEFYGRYHAKNLGVSGNLTGDVLARIDKGILDHVNPKVAIIMIGTNDTGRMKTEKETLEGIRKVVSSVQAKLPETHVMLLGILPSDIRNWHVPGASDPGGKFKKDMSINKQLAELYRGSRDVTFLDISGKFLKEDGSVNEDLFYDPQIVVINGKKAGPLHPNTKGQRLMAETIKPVLDKIMARSVR</sequence>
<reference evidence="2" key="1">
    <citation type="submission" date="2022-06" db="EMBL/GenBank/DDBJ databases">
        <title>Akkermansia biwalacus sp. nov., an anaerobic mucin-degrading bacterium isolated from human intestine.</title>
        <authorList>
            <person name="Kobayashi Y."/>
            <person name="Inoue S."/>
            <person name="Kawahara T."/>
            <person name="Kohda N."/>
        </authorList>
    </citation>
    <scope>NUCLEOTIDE SEQUENCE</scope>
    <source>
        <strain evidence="2">WON2089</strain>
    </source>
</reference>
<dbReference type="SUPFAM" id="SSF52266">
    <property type="entry name" value="SGNH hydrolase"/>
    <property type="match status" value="2"/>
</dbReference>
<evidence type="ECO:0000313" key="2">
    <source>
        <dbReference type="EMBL" id="BDL44055.1"/>
    </source>
</evidence>
<proteinExistence type="predicted"/>
<keyword evidence="3" id="KW-1185">Reference proteome</keyword>
<dbReference type="PANTHER" id="PTHR30383">
    <property type="entry name" value="THIOESTERASE 1/PROTEASE 1/LYSOPHOSPHOLIPASE L1"/>
    <property type="match status" value="1"/>
</dbReference>
<feature type="domain" description="SGNH hydrolase-type esterase" evidence="1">
    <location>
        <begin position="260"/>
        <end position="450"/>
    </location>
</feature>
<dbReference type="RefSeq" id="WP_215435840.1">
    <property type="nucleotide sequence ID" value="NZ_AP025943.1"/>
</dbReference>
<dbReference type="Proteomes" id="UP001062263">
    <property type="component" value="Chromosome"/>
</dbReference>
<dbReference type="PANTHER" id="PTHR30383:SF5">
    <property type="entry name" value="SGNH HYDROLASE-TYPE ESTERASE DOMAIN-CONTAINING PROTEIN"/>
    <property type="match status" value="1"/>
</dbReference>
<evidence type="ECO:0000259" key="1">
    <source>
        <dbReference type="Pfam" id="PF13472"/>
    </source>
</evidence>
<dbReference type="Pfam" id="PF13472">
    <property type="entry name" value="Lipase_GDSL_2"/>
    <property type="match status" value="2"/>
</dbReference>
<gene>
    <name evidence="2" type="ORF">Abiwalacus_16290</name>
</gene>
<protein>
    <recommendedName>
        <fullName evidence="1">SGNH hydrolase-type esterase domain-containing protein</fullName>
    </recommendedName>
</protein>
<dbReference type="InterPro" id="IPR051532">
    <property type="entry name" value="Ester_Hydrolysis_Enzymes"/>
</dbReference>
<dbReference type="InterPro" id="IPR013830">
    <property type="entry name" value="SGNH_hydro"/>
</dbReference>
<dbReference type="Gene3D" id="3.40.50.1110">
    <property type="entry name" value="SGNH hydrolase"/>
    <property type="match status" value="2"/>
</dbReference>
<name>A0ABN6QKX2_9BACT</name>
<evidence type="ECO:0000313" key="3">
    <source>
        <dbReference type="Proteomes" id="UP001062263"/>
    </source>
</evidence>
<feature type="domain" description="SGNH hydrolase-type esterase" evidence="1">
    <location>
        <begin position="62"/>
        <end position="233"/>
    </location>
</feature>
<organism evidence="2 3">
    <name type="scientific">Akkermansia biwaensis</name>
    <dbReference type="NCBI Taxonomy" id="2946555"/>
    <lineage>
        <taxon>Bacteria</taxon>
        <taxon>Pseudomonadati</taxon>
        <taxon>Verrucomicrobiota</taxon>
        <taxon>Verrucomicrobiia</taxon>
        <taxon>Verrucomicrobiales</taxon>
        <taxon>Akkermansiaceae</taxon>
        <taxon>Akkermansia</taxon>
    </lineage>
</organism>
<dbReference type="EMBL" id="AP025943">
    <property type="protein sequence ID" value="BDL44055.1"/>
    <property type="molecule type" value="Genomic_DNA"/>
</dbReference>
<accession>A0ABN6QKX2</accession>